<comment type="caution">
    <text evidence="1">The sequence shown here is derived from an EMBL/GenBank/DDBJ whole genome shotgun (WGS) entry which is preliminary data.</text>
</comment>
<accession>A0ACC2RMH8</accession>
<reference evidence="1" key="1">
    <citation type="submission" date="2022-04" db="EMBL/GenBank/DDBJ databases">
        <title>Genome of the entomopathogenic fungus Entomophthora muscae.</title>
        <authorList>
            <person name="Elya C."/>
            <person name="Lovett B.R."/>
            <person name="Lee E."/>
            <person name="Macias A.M."/>
            <person name="Hajek A.E."/>
            <person name="De Bivort B.L."/>
            <person name="Kasson M.T."/>
            <person name="De Fine Licht H.H."/>
            <person name="Stajich J.E."/>
        </authorList>
    </citation>
    <scope>NUCLEOTIDE SEQUENCE</scope>
    <source>
        <strain evidence="1">Berkeley</strain>
    </source>
</reference>
<evidence type="ECO:0000313" key="1">
    <source>
        <dbReference type="EMBL" id="KAJ9051288.1"/>
    </source>
</evidence>
<evidence type="ECO:0000313" key="2">
    <source>
        <dbReference type="Proteomes" id="UP001165960"/>
    </source>
</evidence>
<proteinExistence type="predicted"/>
<gene>
    <name evidence="1" type="ORF">DSO57_1005875</name>
</gene>
<protein>
    <submittedName>
        <fullName evidence="1">Uncharacterized protein</fullName>
    </submittedName>
</protein>
<organism evidence="1 2">
    <name type="scientific">Entomophthora muscae</name>
    <dbReference type="NCBI Taxonomy" id="34485"/>
    <lineage>
        <taxon>Eukaryota</taxon>
        <taxon>Fungi</taxon>
        <taxon>Fungi incertae sedis</taxon>
        <taxon>Zoopagomycota</taxon>
        <taxon>Entomophthoromycotina</taxon>
        <taxon>Entomophthoromycetes</taxon>
        <taxon>Entomophthorales</taxon>
        <taxon>Entomophthoraceae</taxon>
        <taxon>Entomophthora</taxon>
    </lineage>
</organism>
<sequence length="104" mass="11553">MEVLISKDKGTSLAAPIALISLDLLQPSPVGHLIRGEDSDKDDDVVFHEVKIVGLHTFQKPPLSLPEPLPPEGPRTDKPFPIGAEIASKMRKSLKMMRLHKRRK</sequence>
<keyword evidence="2" id="KW-1185">Reference proteome</keyword>
<dbReference type="Proteomes" id="UP001165960">
    <property type="component" value="Unassembled WGS sequence"/>
</dbReference>
<dbReference type="EMBL" id="QTSX02007116">
    <property type="protein sequence ID" value="KAJ9051288.1"/>
    <property type="molecule type" value="Genomic_DNA"/>
</dbReference>
<name>A0ACC2RMH8_9FUNG</name>